<evidence type="ECO:0000313" key="3">
    <source>
        <dbReference type="Proteomes" id="UP000825009"/>
    </source>
</evidence>
<dbReference type="InterPro" id="IPR050228">
    <property type="entry name" value="Carboxylesterase_BioH"/>
</dbReference>
<reference evidence="2 3" key="1">
    <citation type="submission" date="2021-07" db="EMBL/GenBank/DDBJ databases">
        <title>A novel Jannaschia species isolated from marine dinoflagellate Ceratoperidinium margalefii.</title>
        <authorList>
            <person name="Jiang Y."/>
            <person name="Li Z."/>
        </authorList>
    </citation>
    <scope>NUCLEOTIDE SEQUENCE [LARGE SCALE GENOMIC DNA]</scope>
    <source>
        <strain evidence="2 3">J12C1-MA-4</strain>
    </source>
</reference>
<evidence type="ECO:0000313" key="2">
    <source>
        <dbReference type="EMBL" id="QXT38190.1"/>
    </source>
</evidence>
<dbReference type="AlphaFoldDB" id="A0A8F6TT39"/>
<keyword evidence="2" id="KW-0378">Hydrolase</keyword>
<dbReference type="PANTHER" id="PTHR43194">
    <property type="entry name" value="HYDROLASE ALPHA/BETA FOLD FAMILY"/>
    <property type="match status" value="1"/>
</dbReference>
<evidence type="ECO:0000259" key="1">
    <source>
        <dbReference type="Pfam" id="PF12697"/>
    </source>
</evidence>
<accession>A0A8F6TT39</accession>
<dbReference type="PANTHER" id="PTHR43194:SF5">
    <property type="entry name" value="PIMELOYL-[ACYL-CARRIER PROTEIN] METHYL ESTER ESTERASE"/>
    <property type="match status" value="1"/>
</dbReference>
<protein>
    <submittedName>
        <fullName evidence="2">Alpha/beta fold hydrolase</fullName>
    </submittedName>
</protein>
<name>A0A8F6TT39_9RHOB</name>
<dbReference type="KEGG" id="gce:KYE46_09500"/>
<dbReference type="GO" id="GO:0016787">
    <property type="term" value="F:hydrolase activity"/>
    <property type="evidence" value="ECO:0007669"/>
    <property type="project" value="UniProtKB-KW"/>
</dbReference>
<keyword evidence="3" id="KW-1185">Reference proteome</keyword>
<dbReference type="InterPro" id="IPR000073">
    <property type="entry name" value="AB_hydrolase_1"/>
</dbReference>
<dbReference type="Pfam" id="PF12697">
    <property type="entry name" value="Abhydrolase_6"/>
    <property type="match status" value="1"/>
</dbReference>
<dbReference type="EMBL" id="CP079194">
    <property type="protein sequence ID" value="QXT38190.1"/>
    <property type="molecule type" value="Genomic_DNA"/>
</dbReference>
<proteinExistence type="predicted"/>
<dbReference type="Proteomes" id="UP000825009">
    <property type="component" value="Chromosome"/>
</dbReference>
<sequence>MNTAPALPLLLIPGMMCDARLFAPQIAAFSSHRSVMVANLTGQETIAGFAEDILENAPPRFALAGLSMGGIVAMEIMARAPERVSHLALLDTNPLAEPLERARARLPQIEAVQAGGLRRIMRDEMKPNYLADGPRVGEILDLCMEMAEALGAEAFVQQSCALATRPDQMETLAQIAVPTLVLCGSEDGLCPPERHRLMRDTIPGAHLDIIEGAGHLPTLEQPDRTNAALASWLQRPC</sequence>
<feature type="domain" description="AB hydrolase-1" evidence="1">
    <location>
        <begin position="9"/>
        <end position="228"/>
    </location>
</feature>
<gene>
    <name evidence="2" type="ORF">KYE46_09500</name>
</gene>
<organism evidence="2 3">
    <name type="scientific">Gymnodinialimonas ceratoperidinii</name>
    <dbReference type="NCBI Taxonomy" id="2856823"/>
    <lineage>
        <taxon>Bacteria</taxon>
        <taxon>Pseudomonadati</taxon>
        <taxon>Pseudomonadota</taxon>
        <taxon>Alphaproteobacteria</taxon>
        <taxon>Rhodobacterales</taxon>
        <taxon>Paracoccaceae</taxon>
        <taxon>Gymnodinialimonas</taxon>
    </lineage>
</organism>
<dbReference type="RefSeq" id="WP_219000387.1">
    <property type="nucleotide sequence ID" value="NZ_CP079194.1"/>
</dbReference>